<gene>
    <name evidence="1" type="ORF">GCM10010993_31320</name>
</gene>
<accession>A0ABQ1N086</accession>
<organism evidence="1 2">
    <name type="scientific">Belliella aquatica</name>
    <dbReference type="NCBI Taxonomy" id="1323734"/>
    <lineage>
        <taxon>Bacteria</taxon>
        <taxon>Pseudomonadati</taxon>
        <taxon>Bacteroidota</taxon>
        <taxon>Cytophagia</taxon>
        <taxon>Cytophagales</taxon>
        <taxon>Cyclobacteriaceae</taxon>
        <taxon>Belliella</taxon>
    </lineage>
</organism>
<protein>
    <recommendedName>
        <fullName evidence="3">Outer membrane protein beta-barrel domain-containing protein</fullName>
    </recommendedName>
</protein>
<evidence type="ECO:0008006" key="3">
    <source>
        <dbReference type="Google" id="ProtNLM"/>
    </source>
</evidence>
<comment type="caution">
    <text evidence="1">The sequence shown here is derived from an EMBL/GenBank/DDBJ whole genome shotgun (WGS) entry which is preliminary data.</text>
</comment>
<evidence type="ECO:0000313" key="1">
    <source>
        <dbReference type="EMBL" id="GGC50555.1"/>
    </source>
</evidence>
<name>A0ABQ1N086_9BACT</name>
<dbReference type="Proteomes" id="UP000635885">
    <property type="component" value="Unassembled WGS sequence"/>
</dbReference>
<evidence type="ECO:0000313" key="2">
    <source>
        <dbReference type="Proteomes" id="UP000635885"/>
    </source>
</evidence>
<reference evidence="2" key="1">
    <citation type="journal article" date="2019" name="Int. J. Syst. Evol. Microbiol.">
        <title>The Global Catalogue of Microorganisms (GCM) 10K type strain sequencing project: providing services to taxonomists for standard genome sequencing and annotation.</title>
        <authorList>
            <consortium name="The Broad Institute Genomics Platform"/>
            <consortium name="The Broad Institute Genome Sequencing Center for Infectious Disease"/>
            <person name="Wu L."/>
            <person name="Ma J."/>
        </authorList>
    </citation>
    <scope>NUCLEOTIDE SEQUENCE [LARGE SCALE GENOMIC DNA]</scope>
    <source>
        <strain evidence="2">CGMCC 1.12479</strain>
    </source>
</reference>
<sequence>MYFKNKSMKKHLLKFVFLTIILSLIVFQKEGFALNTSFDKITLQNGDVVQGEIVGSRKNFNTSITLIGIDKKKANYEFTEINSVELFNGLYFEKIIEISEKSLVQVLFNGVLSVYKLDNNYFIKNQKGEILKLQEPSAIEQRNLNLSVRSLGVISKLMEGNCNKTEEYLQKKFNLNDEFLVALFEEYHQCLGLASQTHYYTTPIMKISPMIGAGVSFQSNYGYDAAIGINYTMPNNPIFLIGVRFSEIRKLSERLSLDIQVGFSDSEQKLMVFFENNIRSFTAMQEYNIRSINIPISVNYNIFHRRNSAVFVGIGGNYRLNNMSTNLAVIDNFEKSTGYSFLENLEISSISSGNLSATAKIGAMIKIAGKSRLWLETSATNNANTQSIFISSHQSKQSKFIGNLTLGVTF</sequence>
<proteinExistence type="predicted"/>
<keyword evidence="2" id="KW-1185">Reference proteome</keyword>
<dbReference type="EMBL" id="BMFD01000015">
    <property type="protein sequence ID" value="GGC50555.1"/>
    <property type="molecule type" value="Genomic_DNA"/>
</dbReference>